<dbReference type="AlphaFoldDB" id="A0A0K2SJE5"/>
<sequence>MKRPSEVAVGVIAICVASLALIVRIMLDPYHSTTDGLRGVIWDAVIKGLVVVGAVIAARYNYHKLRERIVRRRGKQ</sequence>
<keyword evidence="1" id="KW-1133">Transmembrane helix</keyword>
<keyword evidence="1" id="KW-0812">Transmembrane</keyword>
<gene>
    <name evidence="2" type="ORF">LIP_1390</name>
</gene>
<dbReference type="STRING" id="1555112.LIP_1390"/>
<organism evidence="2 3">
    <name type="scientific">Limnochorda pilosa</name>
    <dbReference type="NCBI Taxonomy" id="1555112"/>
    <lineage>
        <taxon>Bacteria</taxon>
        <taxon>Bacillati</taxon>
        <taxon>Bacillota</taxon>
        <taxon>Limnochordia</taxon>
        <taxon>Limnochordales</taxon>
        <taxon>Limnochordaceae</taxon>
        <taxon>Limnochorda</taxon>
    </lineage>
</organism>
<evidence type="ECO:0000256" key="1">
    <source>
        <dbReference type="SAM" id="Phobius"/>
    </source>
</evidence>
<reference evidence="3" key="2">
    <citation type="journal article" date="2016" name="Int. J. Syst. Evol. Microbiol.">
        <title>Complete genome sequence and cell structure of Limnochorda pilosa, a Gram-negative spore-former within the phylum Firmicutes.</title>
        <authorList>
            <person name="Watanabe M."/>
            <person name="Kojima H."/>
            <person name="Fukui M."/>
        </authorList>
    </citation>
    <scope>NUCLEOTIDE SEQUENCE [LARGE SCALE GENOMIC DNA]</scope>
    <source>
        <strain evidence="3">HC45</strain>
    </source>
</reference>
<feature type="transmembrane region" description="Helical" evidence="1">
    <location>
        <begin position="7"/>
        <end position="27"/>
    </location>
</feature>
<dbReference type="KEGG" id="lpil:LIP_1390"/>
<accession>A0A0K2SJE5</accession>
<keyword evidence="3" id="KW-1185">Reference proteome</keyword>
<evidence type="ECO:0000313" key="2">
    <source>
        <dbReference type="EMBL" id="BAS27241.1"/>
    </source>
</evidence>
<name>A0A0K2SJE5_LIMPI</name>
<reference evidence="3" key="1">
    <citation type="submission" date="2015-07" db="EMBL/GenBank/DDBJ databases">
        <title>Complete genome sequence and phylogenetic analysis of Limnochorda pilosa.</title>
        <authorList>
            <person name="Watanabe M."/>
            <person name="Kojima H."/>
            <person name="Fukui M."/>
        </authorList>
    </citation>
    <scope>NUCLEOTIDE SEQUENCE [LARGE SCALE GENOMIC DNA]</scope>
    <source>
        <strain evidence="3">HC45</strain>
    </source>
</reference>
<protein>
    <submittedName>
        <fullName evidence="2">Uncharacterized protein</fullName>
    </submittedName>
</protein>
<evidence type="ECO:0000313" key="3">
    <source>
        <dbReference type="Proteomes" id="UP000065807"/>
    </source>
</evidence>
<keyword evidence="1" id="KW-0472">Membrane</keyword>
<proteinExistence type="predicted"/>
<feature type="transmembrane region" description="Helical" evidence="1">
    <location>
        <begin position="39"/>
        <end position="62"/>
    </location>
</feature>
<dbReference type="Proteomes" id="UP000065807">
    <property type="component" value="Chromosome"/>
</dbReference>
<dbReference type="EMBL" id="AP014924">
    <property type="protein sequence ID" value="BAS27241.1"/>
    <property type="molecule type" value="Genomic_DNA"/>
</dbReference>